<gene>
    <name evidence="1" type="ORF">HMPREF1068_00266</name>
</gene>
<accession>I9SFW4</accession>
<dbReference type="AlphaFoldDB" id="I9SFW4"/>
<dbReference type="HOGENOM" id="CLU_3058610_0_0_10"/>
<dbReference type="EMBL" id="AGXS01000003">
    <property type="protein sequence ID" value="EIY54553.1"/>
    <property type="molecule type" value="Genomic_DNA"/>
</dbReference>
<evidence type="ECO:0000313" key="2">
    <source>
        <dbReference type="Proteomes" id="UP000003089"/>
    </source>
</evidence>
<organism evidence="1 2">
    <name type="scientific">Bacteroides nordii CL02T12C05</name>
    <dbReference type="NCBI Taxonomy" id="997884"/>
    <lineage>
        <taxon>Bacteria</taxon>
        <taxon>Pseudomonadati</taxon>
        <taxon>Bacteroidota</taxon>
        <taxon>Bacteroidia</taxon>
        <taxon>Bacteroidales</taxon>
        <taxon>Bacteroidaceae</taxon>
        <taxon>Bacteroides</taxon>
    </lineage>
</organism>
<evidence type="ECO:0000313" key="1">
    <source>
        <dbReference type="EMBL" id="EIY54553.1"/>
    </source>
</evidence>
<proteinExistence type="predicted"/>
<comment type="caution">
    <text evidence="1">The sequence shown here is derived from an EMBL/GenBank/DDBJ whole genome shotgun (WGS) entry which is preliminary data.</text>
</comment>
<protein>
    <submittedName>
        <fullName evidence="1">Uncharacterized protein</fullName>
    </submittedName>
</protein>
<keyword evidence="2" id="KW-1185">Reference proteome</keyword>
<dbReference type="Proteomes" id="UP000003089">
    <property type="component" value="Unassembled WGS sequence"/>
</dbReference>
<reference evidence="1 2" key="1">
    <citation type="submission" date="2012-02" db="EMBL/GenBank/DDBJ databases">
        <title>The Genome Sequence of Bacteroides nordii CL02T12C05.</title>
        <authorList>
            <consortium name="The Broad Institute Genome Sequencing Platform"/>
            <person name="Earl A."/>
            <person name="Ward D."/>
            <person name="Feldgarden M."/>
            <person name="Gevers D."/>
            <person name="Zitomersky N.L."/>
            <person name="Coyne M.J."/>
            <person name="Comstock L.E."/>
            <person name="Young S.K."/>
            <person name="Zeng Q."/>
            <person name="Gargeya S."/>
            <person name="Fitzgerald M."/>
            <person name="Haas B."/>
            <person name="Abouelleil A."/>
            <person name="Alvarado L."/>
            <person name="Arachchi H.M."/>
            <person name="Berlin A."/>
            <person name="Chapman S.B."/>
            <person name="Gearin G."/>
            <person name="Goldberg J."/>
            <person name="Griggs A."/>
            <person name="Gujja S."/>
            <person name="Hansen M."/>
            <person name="Heiman D."/>
            <person name="Howarth C."/>
            <person name="Larimer J."/>
            <person name="Lui A."/>
            <person name="MacDonald P.J.P."/>
            <person name="McCowen C."/>
            <person name="Montmayeur A."/>
            <person name="Murphy C."/>
            <person name="Neiman D."/>
            <person name="Pearson M."/>
            <person name="Priest M."/>
            <person name="Roberts A."/>
            <person name="Saif S."/>
            <person name="Shea T."/>
            <person name="Sisk P."/>
            <person name="Stolte C."/>
            <person name="Sykes S."/>
            <person name="Wortman J."/>
            <person name="Nusbaum C."/>
            <person name="Birren B."/>
        </authorList>
    </citation>
    <scope>NUCLEOTIDE SEQUENCE [LARGE SCALE GENOMIC DNA]</scope>
    <source>
        <strain evidence="1 2">CL02T12C05</strain>
    </source>
</reference>
<name>I9SFW4_9BACE</name>
<sequence length="53" mass="6149">MVSNLSKLYDIIIETQKLADLRKAYHRSNIAQLFNLRKSAIICVSIKRCHSMN</sequence>